<dbReference type="Pfam" id="PF00557">
    <property type="entry name" value="Peptidase_M24"/>
    <property type="match status" value="1"/>
</dbReference>
<dbReference type="SUPFAM" id="SSF55920">
    <property type="entry name" value="Creatinase/aminopeptidase"/>
    <property type="match status" value="1"/>
</dbReference>
<dbReference type="Gene3D" id="3.40.350.10">
    <property type="entry name" value="Creatinase/prolidase N-terminal domain"/>
    <property type="match status" value="1"/>
</dbReference>
<dbReference type="SUPFAM" id="SSF53092">
    <property type="entry name" value="Creatinase/prolidase N-terminal domain"/>
    <property type="match status" value="1"/>
</dbReference>
<evidence type="ECO:0000313" key="3">
    <source>
        <dbReference type="EMBL" id="ARO13766.1"/>
    </source>
</evidence>
<dbReference type="Proteomes" id="UP000242447">
    <property type="component" value="Chromosome"/>
</dbReference>
<keyword evidence="3" id="KW-0224">Dipeptidase</keyword>
<proteinExistence type="predicted"/>
<dbReference type="InterPro" id="IPR000994">
    <property type="entry name" value="Pept_M24"/>
</dbReference>
<dbReference type="STRING" id="92947.BVG79_00412"/>
<dbReference type="Gene3D" id="3.90.230.10">
    <property type="entry name" value="Creatinase/methionine aminopeptidase superfamily"/>
    <property type="match status" value="1"/>
</dbReference>
<dbReference type="PANTHER" id="PTHR46112">
    <property type="entry name" value="AMINOPEPTIDASE"/>
    <property type="match status" value="1"/>
</dbReference>
<evidence type="ECO:0000259" key="2">
    <source>
        <dbReference type="Pfam" id="PF01321"/>
    </source>
</evidence>
<dbReference type="InterPro" id="IPR050659">
    <property type="entry name" value="Peptidase_M24B"/>
</dbReference>
<protein>
    <submittedName>
        <fullName evidence="3">Proline dipeptidase</fullName>
        <ecNumber evidence="3">3.4.13.9</ecNumber>
    </submittedName>
</protein>
<dbReference type="GO" id="GO:0102009">
    <property type="term" value="F:proline dipeptidase activity"/>
    <property type="evidence" value="ECO:0007669"/>
    <property type="project" value="UniProtKB-EC"/>
</dbReference>
<dbReference type="Pfam" id="PF01321">
    <property type="entry name" value="Creatinase_N"/>
    <property type="match status" value="1"/>
</dbReference>
<feature type="domain" description="Creatinase N-terminal" evidence="2">
    <location>
        <begin position="6"/>
        <end position="111"/>
    </location>
</feature>
<dbReference type="RefSeq" id="WP_085785431.1">
    <property type="nucleotide sequence ID" value="NZ_CP019937.1"/>
</dbReference>
<accession>A0A1W6NWZ5</accession>
<dbReference type="OrthoDB" id="9806388at2"/>
<evidence type="ECO:0000313" key="4">
    <source>
        <dbReference type="Proteomes" id="UP000242447"/>
    </source>
</evidence>
<dbReference type="KEGG" id="kro:BVG79_00412"/>
<keyword evidence="3" id="KW-0645">Protease</keyword>
<dbReference type="InterPro" id="IPR000587">
    <property type="entry name" value="Creatinase_N"/>
</dbReference>
<organism evidence="3 4">
    <name type="scientific">Ketogulonicigenium robustum</name>
    <dbReference type="NCBI Taxonomy" id="92947"/>
    <lineage>
        <taxon>Bacteria</taxon>
        <taxon>Pseudomonadati</taxon>
        <taxon>Pseudomonadota</taxon>
        <taxon>Alphaproteobacteria</taxon>
        <taxon>Rhodobacterales</taxon>
        <taxon>Roseobacteraceae</taxon>
        <taxon>Ketogulonicigenium</taxon>
    </lineage>
</organism>
<evidence type="ECO:0000259" key="1">
    <source>
        <dbReference type="Pfam" id="PF00557"/>
    </source>
</evidence>
<dbReference type="InterPro" id="IPR029149">
    <property type="entry name" value="Creatin/AminoP/Spt16_N"/>
</dbReference>
<dbReference type="PANTHER" id="PTHR46112:SF3">
    <property type="entry name" value="AMINOPEPTIDASE YPDF"/>
    <property type="match status" value="1"/>
</dbReference>
<reference evidence="3 4" key="1">
    <citation type="submission" date="2017-02" db="EMBL/GenBank/DDBJ databases">
        <title>Ketogulonicigenium robustum SPU B003 Genome sequencing and assembly.</title>
        <authorList>
            <person name="Li Y."/>
            <person name="Liu L."/>
            <person name="Wang C."/>
            <person name="Zhang M."/>
            <person name="Zhang T."/>
            <person name="Zhang Y."/>
        </authorList>
    </citation>
    <scope>NUCLEOTIDE SEQUENCE [LARGE SCALE GENOMIC DNA]</scope>
    <source>
        <strain evidence="3 4">SPU_B003</strain>
    </source>
</reference>
<keyword evidence="3" id="KW-0378">Hydrolase</keyword>
<name>A0A1W6NWZ5_9RHOB</name>
<keyword evidence="4" id="KW-1185">Reference proteome</keyword>
<gene>
    <name evidence="3" type="primary">pepQ</name>
    <name evidence="3" type="ORF">BVG79_00412</name>
</gene>
<dbReference type="AlphaFoldDB" id="A0A1W6NWZ5"/>
<sequence length="363" mass="38208">MSDETRLAALRASMAQAQIDLLVLGPGSNMHWVLGFHTHPDERPCLLMVTATGIGMVMPALNAEEARKHDAALTLWTWSDAEGPQAALDQAIAALGAGTARKVAVDDAMRTDFSLLVLDAIPQAGHAFASVVMTPLRMRKDAAEFELLRENAAIADRAMQAAYAAVKPGMTEADLAAVIRNSFISEGAQPMFSIVGANENGAFPHHSTSGRVLQAGDAIVVDIGAAKDAFSSDMTRMVVIGTPDAEYDAVHAVVEAAVQAAVAAAQPGVPAKVVDLAARGVIEAAGYGEYFVHRTGHGLGLDGHEGPYITSTSETVLDVGMVFSIEPGIYLPGRFGIRLEELVILHADGVEILSKLPRDAVRV</sequence>
<dbReference type="EMBL" id="CP019937">
    <property type="protein sequence ID" value="ARO13766.1"/>
    <property type="molecule type" value="Genomic_DNA"/>
</dbReference>
<dbReference type="EC" id="3.4.13.9" evidence="3"/>
<feature type="domain" description="Peptidase M24" evidence="1">
    <location>
        <begin position="146"/>
        <end position="345"/>
    </location>
</feature>
<dbReference type="InterPro" id="IPR036005">
    <property type="entry name" value="Creatinase/aminopeptidase-like"/>
</dbReference>